<gene>
    <name evidence="1" type="ORF">D917_00131</name>
</gene>
<comment type="caution">
    <text evidence="1">The sequence shown here is derived from an EMBL/GenBank/DDBJ whole genome shotgun (WGS) entry which is preliminary data.</text>
</comment>
<accession>A0A1Y3EPC7</accession>
<protein>
    <submittedName>
        <fullName evidence="1">Uncharacterized protein</fullName>
    </submittedName>
</protein>
<evidence type="ECO:0000313" key="1">
    <source>
        <dbReference type="EMBL" id="OUC47014.1"/>
    </source>
</evidence>
<sequence>MQLNITFATYILGILPGDKTSSQLGLNAAELHGQAFLLAANIVTCRWNSKCDKGRCSTLQCMPQADGICKQWPVPLLPSDGRTVDSQQAVEQIYTAHSAVISLYEM</sequence>
<dbReference type="AlphaFoldDB" id="A0A1Y3EPC7"/>
<proteinExistence type="predicted"/>
<name>A0A1Y3EPC7_9BILA</name>
<dbReference type="EMBL" id="LVZM01005430">
    <property type="protein sequence ID" value="OUC47014.1"/>
    <property type="molecule type" value="Genomic_DNA"/>
</dbReference>
<dbReference type="Proteomes" id="UP000243006">
    <property type="component" value="Unassembled WGS sequence"/>
</dbReference>
<evidence type="ECO:0000313" key="2">
    <source>
        <dbReference type="Proteomes" id="UP000243006"/>
    </source>
</evidence>
<organism evidence="1 2">
    <name type="scientific">Trichinella nativa</name>
    <dbReference type="NCBI Taxonomy" id="6335"/>
    <lineage>
        <taxon>Eukaryota</taxon>
        <taxon>Metazoa</taxon>
        <taxon>Ecdysozoa</taxon>
        <taxon>Nematoda</taxon>
        <taxon>Enoplea</taxon>
        <taxon>Dorylaimia</taxon>
        <taxon>Trichinellida</taxon>
        <taxon>Trichinellidae</taxon>
        <taxon>Trichinella</taxon>
    </lineage>
</organism>
<reference evidence="1 2" key="1">
    <citation type="submission" date="2015-04" db="EMBL/GenBank/DDBJ databases">
        <title>Draft genome of the roundworm Trichinella nativa.</title>
        <authorList>
            <person name="Mitreva M."/>
        </authorList>
    </citation>
    <scope>NUCLEOTIDE SEQUENCE [LARGE SCALE GENOMIC DNA]</scope>
    <source>
        <strain evidence="1 2">ISS45</strain>
    </source>
</reference>